<dbReference type="Proteomes" id="UP000242699">
    <property type="component" value="Unassembled WGS sequence"/>
</dbReference>
<evidence type="ECO:0000313" key="3">
    <source>
        <dbReference type="EMBL" id="PSR24486.1"/>
    </source>
</evidence>
<evidence type="ECO:0000259" key="2">
    <source>
        <dbReference type="PROSITE" id="PS51898"/>
    </source>
</evidence>
<evidence type="ECO:0000256" key="1">
    <source>
        <dbReference type="ARBA" id="ARBA00023172"/>
    </source>
</evidence>
<comment type="caution">
    <text evidence="3">The sequence shown here is derived from an EMBL/GenBank/DDBJ whole genome shotgun (WGS) entry which is preliminary data.</text>
</comment>
<name>A0A2T2WQH1_9FIRM</name>
<dbReference type="Pfam" id="PF00589">
    <property type="entry name" value="Phage_integrase"/>
    <property type="match status" value="1"/>
</dbReference>
<keyword evidence="1" id="KW-0233">DNA recombination</keyword>
<dbReference type="EMBL" id="PXYT01000076">
    <property type="protein sequence ID" value="PSR24486.1"/>
    <property type="molecule type" value="Genomic_DNA"/>
</dbReference>
<sequence length="53" mass="5857">MKILLKNAGLSEDTTLHALRHTAATLMFEGNTHPKVVNEQLGHRSVSIALDLY</sequence>
<protein>
    <recommendedName>
        <fullName evidence="2">Tyr recombinase domain-containing protein</fullName>
    </recommendedName>
</protein>
<reference evidence="3 4" key="1">
    <citation type="journal article" date="2014" name="BMC Genomics">
        <title>Comparison of environmental and isolate Sulfobacillus genomes reveals diverse carbon, sulfur, nitrogen, and hydrogen metabolisms.</title>
        <authorList>
            <person name="Justice N.B."/>
            <person name="Norman A."/>
            <person name="Brown C.T."/>
            <person name="Singh A."/>
            <person name="Thomas B.C."/>
            <person name="Banfield J.F."/>
        </authorList>
    </citation>
    <scope>NUCLEOTIDE SEQUENCE [LARGE SCALE GENOMIC DNA]</scope>
    <source>
        <strain evidence="3">AMDSBA1</strain>
    </source>
</reference>
<organism evidence="3 4">
    <name type="scientific">Sulfobacillus benefaciens</name>
    <dbReference type="NCBI Taxonomy" id="453960"/>
    <lineage>
        <taxon>Bacteria</taxon>
        <taxon>Bacillati</taxon>
        <taxon>Bacillota</taxon>
        <taxon>Clostridia</taxon>
        <taxon>Eubacteriales</taxon>
        <taxon>Clostridiales Family XVII. Incertae Sedis</taxon>
        <taxon>Sulfobacillus</taxon>
    </lineage>
</organism>
<accession>A0A2T2WQH1</accession>
<dbReference type="SUPFAM" id="SSF56349">
    <property type="entry name" value="DNA breaking-rejoining enzymes"/>
    <property type="match status" value="1"/>
</dbReference>
<dbReference type="GO" id="GO:0015074">
    <property type="term" value="P:DNA integration"/>
    <property type="evidence" value="ECO:0007669"/>
    <property type="project" value="InterPro"/>
</dbReference>
<dbReference type="GO" id="GO:0006310">
    <property type="term" value="P:DNA recombination"/>
    <property type="evidence" value="ECO:0007669"/>
    <property type="project" value="UniProtKB-KW"/>
</dbReference>
<dbReference type="InterPro" id="IPR013762">
    <property type="entry name" value="Integrase-like_cat_sf"/>
</dbReference>
<feature type="domain" description="Tyr recombinase" evidence="2">
    <location>
        <begin position="1"/>
        <end position="53"/>
    </location>
</feature>
<dbReference type="AlphaFoldDB" id="A0A2T2WQH1"/>
<dbReference type="PROSITE" id="PS51898">
    <property type="entry name" value="TYR_RECOMBINASE"/>
    <property type="match status" value="1"/>
</dbReference>
<proteinExistence type="predicted"/>
<evidence type="ECO:0000313" key="4">
    <source>
        <dbReference type="Proteomes" id="UP000242699"/>
    </source>
</evidence>
<dbReference type="InterPro" id="IPR011010">
    <property type="entry name" value="DNA_brk_join_enz"/>
</dbReference>
<dbReference type="GO" id="GO:0003677">
    <property type="term" value="F:DNA binding"/>
    <property type="evidence" value="ECO:0007669"/>
    <property type="project" value="InterPro"/>
</dbReference>
<gene>
    <name evidence="3" type="ORF">C7B43_18850</name>
</gene>
<dbReference type="InterPro" id="IPR002104">
    <property type="entry name" value="Integrase_catalytic"/>
</dbReference>
<dbReference type="Gene3D" id="1.10.443.10">
    <property type="entry name" value="Intergrase catalytic core"/>
    <property type="match status" value="1"/>
</dbReference>